<gene>
    <name evidence="2" type="ORF">UFOVP934_29</name>
</gene>
<dbReference type="EMBL" id="LR796886">
    <property type="protein sequence ID" value="CAB4172605.1"/>
    <property type="molecule type" value="Genomic_DNA"/>
</dbReference>
<dbReference type="SUPFAM" id="SSF82199">
    <property type="entry name" value="SET domain"/>
    <property type="match status" value="1"/>
</dbReference>
<reference evidence="2" key="1">
    <citation type="submission" date="2020-05" db="EMBL/GenBank/DDBJ databases">
        <authorList>
            <person name="Chiriac C."/>
            <person name="Salcher M."/>
            <person name="Ghai R."/>
            <person name="Kavagutti S V."/>
        </authorList>
    </citation>
    <scope>NUCLEOTIDE SEQUENCE</scope>
</reference>
<name>A0A6J5PTS6_9CAUD</name>
<dbReference type="CDD" id="cd08161">
    <property type="entry name" value="SET"/>
    <property type="match status" value="1"/>
</dbReference>
<dbReference type="SUPFAM" id="SSF51182">
    <property type="entry name" value="RmlC-like cupins"/>
    <property type="match status" value="1"/>
</dbReference>
<protein>
    <submittedName>
        <fullName evidence="2">SET domain containing protein</fullName>
    </submittedName>
</protein>
<dbReference type="InterPro" id="IPR046341">
    <property type="entry name" value="SET_dom_sf"/>
</dbReference>
<feature type="domain" description="SET" evidence="1">
    <location>
        <begin position="33"/>
        <end position="111"/>
    </location>
</feature>
<dbReference type="InterPro" id="IPR011051">
    <property type="entry name" value="RmlC_Cupin_sf"/>
</dbReference>
<dbReference type="Pfam" id="PF00856">
    <property type="entry name" value="SET"/>
    <property type="match status" value="1"/>
</dbReference>
<sequence>MGVTDYELFLAEHGLTEADMASLTDLGHIKTDDKIRLAPSFVHGTGTFANVDFAQGVIVSLAQVNGLRTEAGRFTNHDPNPNVLMVRLEGDLVLMALRDIKADEELFLDYRQAFYESDFGEARRKVFALEAAMQSQPQVDCPVKHHFAPGVYLREMTIPTGVVLTGAVHKTSHLSMLLKGHIYLVGDTDTVELRAPATVLSQPGTKRAIYAVEEAIWTTIHATDTVDLDELVEELTESKSDELLGGANNTQLAAAQQQLRINP</sequence>
<proteinExistence type="predicted"/>
<accession>A0A6J5PTS6</accession>
<organism evidence="2">
    <name type="scientific">uncultured Caudovirales phage</name>
    <dbReference type="NCBI Taxonomy" id="2100421"/>
    <lineage>
        <taxon>Viruses</taxon>
        <taxon>Duplodnaviria</taxon>
        <taxon>Heunggongvirae</taxon>
        <taxon>Uroviricota</taxon>
        <taxon>Caudoviricetes</taxon>
        <taxon>Peduoviridae</taxon>
        <taxon>Maltschvirus</taxon>
        <taxon>Maltschvirus maltsch</taxon>
    </lineage>
</organism>
<dbReference type="InterPro" id="IPR001214">
    <property type="entry name" value="SET_dom"/>
</dbReference>
<dbReference type="PROSITE" id="PS50280">
    <property type="entry name" value="SET"/>
    <property type="match status" value="1"/>
</dbReference>
<evidence type="ECO:0000259" key="1">
    <source>
        <dbReference type="PROSITE" id="PS50280"/>
    </source>
</evidence>
<evidence type="ECO:0000313" key="2">
    <source>
        <dbReference type="EMBL" id="CAB4172605.1"/>
    </source>
</evidence>
<dbReference type="SMART" id="SM00317">
    <property type="entry name" value="SET"/>
    <property type="match status" value="1"/>
</dbReference>
<dbReference type="Gene3D" id="2.170.270.10">
    <property type="entry name" value="SET domain"/>
    <property type="match status" value="1"/>
</dbReference>